<proteinExistence type="predicted"/>
<reference evidence="3" key="1">
    <citation type="journal article" date="2019" name="Int. J. Syst. Evol. Microbiol.">
        <title>The Global Catalogue of Microorganisms (GCM) 10K type strain sequencing project: providing services to taxonomists for standard genome sequencing and annotation.</title>
        <authorList>
            <consortium name="The Broad Institute Genomics Platform"/>
            <consortium name="The Broad Institute Genome Sequencing Center for Infectious Disease"/>
            <person name="Wu L."/>
            <person name="Ma J."/>
        </authorList>
    </citation>
    <scope>NUCLEOTIDE SEQUENCE [LARGE SCALE GENOMIC DNA]</scope>
    <source>
        <strain evidence="3">TISTR 1906</strain>
    </source>
</reference>
<dbReference type="RefSeq" id="WP_066476903.1">
    <property type="nucleotide sequence ID" value="NZ_BCNT01000006.1"/>
</dbReference>
<comment type="caution">
    <text evidence="2">The sequence shown here is derived from an EMBL/GenBank/DDBJ whole genome shotgun (WGS) entry which is preliminary data.</text>
</comment>
<sequence length="141" mass="15423">MSVPAFSTNQYRRLVRASAWYDLLVTWPFALPWTFAWLLGLLAGVHAMLDLPGSVPAADTLHVLLANLVGSVVVAWALARIIQPTLLLGRLDALARWLFALWQVYAVLHGASAIVLGFTAFELLFGLLQLWRVADAKEGGA</sequence>
<name>A0ABW5USS6_9BURK</name>
<protein>
    <recommendedName>
        <fullName evidence="4">Short-chain dehydrogenase</fullName>
    </recommendedName>
</protein>
<accession>A0ABW5USS6</accession>
<feature type="transmembrane region" description="Helical" evidence="1">
    <location>
        <begin position="30"/>
        <end position="49"/>
    </location>
</feature>
<gene>
    <name evidence="2" type="ORF">ACFSW6_21630</name>
</gene>
<feature type="transmembrane region" description="Helical" evidence="1">
    <location>
        <begin position="61"/>
        <end position="82"/>
    </location>
</feature>
<evidence type="ECO:0000313" key="2">
    <source>
        <dbReference type="EMBL" id="MFD2756683.1"/>
    </source>
</evidence>
<evidence type="ECO:0000256" key="1">
    <source>
        <dbReference type="SAM" id="Phobius"/>
    </source>
</evidence>
<evidence type="ECO:0008006" key="4">
    <source>
        <dbReference type="Google" id="ProtNLM"/>
    </source>
</evidence>
<dbReference type="EMBL" id="JBHUMV010000013">
    <property type="protein sequence ID" value="MFD2756683.1"/>
    <property type="molecule type" value="Genomic_DNA"/>
</dbReference>
<keyword evidence="1" id="KW-0472">Membrane</keyword>
<organism evidence="2 3">
    <name type="scientific">Comamonas terrae</name>
    <dbReference type="NCBI Taxonomy" id="673548"/>
    <lineage>
        <taxon>Bacteria</taxon>
        <taxon>Pseudomonadati</taxon>
        <taxon>Pseudomonadota</taxon>
        <taxon>Betaproteobacteria</taxon>
        <taxon>Burkholderiales</taxon>
        <taxon>Comamonadaceae</taxon>
        <taxon>Comamonas</taxon>
    </lineage>
</organism>
<evidence type="ECO:0000313" key="3">
    <source>
        <dbReference type="Proteomes" id="UP001597463"/>
    </source>
</evidence>
<keyword evidence="1" id="KW-0812">Transmembrane</keyword>
<feature type="transmembrane region" description="Helical" evidence="1">
    <location>
        <begin position="102"/>
        <end position="128"/>
    </location>
</feature>
<keyword evidence="1" id="KW-1133">Transmembrane helix</keyword>
<keyword evidence="3" id="KW-1185">Reference proteome</keyword>
<dbReference type="Proteomes" id="UP001597463">
    <property type="component" value="Unassembled WGS sequence"/>
</dbReference>